<dbReference type="Proteomes" id="UP000291117">
    <property type="component" value="Unassembled WGS sequence"/>
</dbReference>
<gene>
    <name evidence="1" type="ORF">EZ444_11925</name>
</gene>
<comment type="caution">
    <text evidence="1">The sequence shown here is derived from an EMBL/GenBank/DDBJ whole genome shotgun (WGS) entry which is preliminary data.</text>
</comment>
<dbReference type="EMBL" id="SJSM01000005">
    <property type="protein sequence ID" value="TCC96668.1"/>
    <property type="molecule type" value="Genomic_DNA"/>
</dbReference>
<dbReference type="AlphaFoldDB" id="A0A4R0N918"/>
<evidence type="ECO:0000313" key="1">
    <source>
        <dbReference type="EMBL" id="TCC96668.1"/>
    </source>
</evidence>
<dbReference type="OrthoDB" id="794757at2"/>
<accession>A0A4R0N918</accession>
<dbReference type="RefSeq" id="WP_131609058.1">
    <property type="nucleotide sequence ID" value="NZ_SJSM01000005.1"/>
</dbReference>
<dbReference type="PROSITE" id="PS51257">
    <property type="entry name" value="PROKAR_LIPOPROTEIN"/>
    <property type="match status" value="1"/>
</dbReference>
<reference evidence="1 2" key="1">
    <citation type="submission" date="2019-02" db="EMBL/GenBank/DDBJ databases">
        <title>Pedobacter sp. RP-3-8 sp. nov., isolated from Arctic soil.</title>
        <authorList>
            <person name="Dahal R.H."/>
        </authorList>
    </citation>
    <scope>NUCLEOTIDE SEQUENCE [LARGE SCALE GENOMIC DNA]</scope>
    <source>
        <strain evidence="1 2">RP-3-8</strain>
    </source>
</reference>
<keyword evidence="2" id="KW-1185">Reference proteome</keyword>
<evidence type="ECO:0000313" key="2">
    <source>
        <dbReference type="Proteomes" id="UP000291117"/>
    </source>
</evidence>
<organism evidence="1 2">
    <name type="scientific">Pedobacter hiemivivus</name>
    <dbReference type="NCBI Taxonomy" id="2530454"/>
    <lineage>
        <taxon>Bacteria</taxon>
        <taxon>Pseudomonadati</taxon>
        <taxon>Bacteroidota</taxon>
        <taxon>Sphingobacteriia</taxon>
        <taxon>Sphingobacteriales</taxon>
        <taxon>Sphingobacteriaceae</taxon>
        <taxon>Pedobacter</taxon>
    </lineage>
</organism>
<name>A0A4R0N918_9SPHI</name>
<sequence>MRKTFWLLGIVLTFYSCNPAVKSQNGALNYFDVKGYFEKEALRLNKSNPLLTKTVEVNGATETKKIHVPDWAKELSIFSDSEINRNAWKGLFSTDKTNAQELYTSDNKKVPVKEVLITKKDGHIFGIRILVKNSNMLYSSADTLSYYPDSLYRINKKQHIKLMAEKNYSVTGRFK</sequence>
<proteinExistence type="predicted"/>
<protein>
    <submittedName>
        <fullName evidence="1">Uncharacterized protein</fullName>
    </submittedName>
</protein>